<dbReference type="HAMAP" id="MF_01009">
    <property type="entry name" value="Thiosulf_sulfurtr"/>
    <property type="match status" value="1"/>
</dbReference>
<dbReference type="Proteomes" id="UP001170717">
    <property type="component" value="Unassembled WGS sequence"/>
</dbReference>
<dbReference type="NCBIfam" id="NF001195">
    <property type="entry name" value="PRK00162.1"/>
    <property type="match status" value="1"/>
</dbReference>
<accession>A0AAW7Z5Y3</accession>
<evidence type="ECO:0000313" key="5">
    <source>
        <dbReference type="EMBL" id="MDO6577637.1"/>
    </source>
</evidence>
<comment type="similarity">
    <text evidence="3">Belongs to the GlpE family.</text>
</comment>
<dbReference type="GO" id="GO:0005737">
    <property type="term" value="C:cytoplasm"/>
    <property type="evidence" value="ECO:0007669"/>
    <property type="project" value="UniProtKB-SubCell"/>
</dbReference>
<sequence length="105" mass="11363">MTAFSHISVQDVANFNGDVAIVDIRDPQSFANGHMPEAKPLNNDNFAAFVEQTPKETPVVVVCYHGVSSQQAAQVIAEQGFNTVYSMDGGFEAWRLGQSVVSENS</sequence>
<comment type="function">
    <text evidence="3">Transferase that catalyzes the transfer of sulfur from thiosulfate to thiophilic acceptors such as cyanide or dithiols. May function in a CysM-independent thiosulfate assimilation pathway by catalyzing the conversion of thiosulfate to sulfite, which can then be used for L-cysteine biosynthesis.</text>
</comment>
<dbReference type="InterPro" id="IPR050229">
    <property type="entry name" value="GlpE_sulfurtransferase"/>
</dbReference>
<feature type="active site" description="Cysteine persulfide intermediate" evidence="3">
    <location>
        <position position="63"/>
    </location>
</feature>
<protein>
    <recommendedName>
        <fullName evidence="3">Thiosulfate sulfurtransferase GlpE</fullName>
        <ecNumber evidence="3">2.8.1.1</ecNumber>
    </recommendedName>
</protein>
<comment type="catalytic activity">
    <reaction evidence="3">
        <text>thiosulfate + hydrogen cyanide = thiocyanate + sulfite + 2 H(+)</text>
        <dbReference type="Rhea" id="RHEA:16881"/>
        <dbReference type="ChEBI" id="CHEBI:15378"/>
        <dbReference type="ChEBI" id="CHEBI:17359"/>
        <dbReference type="ChEBI" id="CHEBI:18022"/>
        <dbReference type="ChEBI" id="CHEBI:18407"/>
        <dbReference type="ChEBI" id="CHEBI:33542"/>
        <dbReference type="EC" id="2.8.1.1"/>
    </reaction>
</comment>
<comment type="caution">
    <text evidence="5">The sequence shown here is derived from an EMBL/GenBank/DDBJ whole genome shotgun (WGS) entry which is preliminary data.</text>
</comment>
<dbReference type="AlphaFoldDB" id="A0AAW7Z5Y3"/>
<proteinExistence type="inferred from homology"/>
<dbReference type="SUPFAM" id="SSF52821">
    <property type="entry name" value="Rhodanese/Cell cycle control phosphatase"/>
    <property type="match status" value="1"/>
</dbReference>
<evidence type="ECO:0000259" key="4">
    <source>
        <dbReference type="PROSITE" id="PS50206"/>
    </source>
</evidence>
<dbReference type="CDD" id="cd01444">
    <property type="entry name" value="GlpE_ST"/>
    <property type="match status" value="1"/>
</dbReference>
<comment type="catalytic activity">
    <reaction evidence="3">
        <text>thiosulfate + [thioredoxin]-dithiol = [thioredoxin]-disulfide + hydrogen sulfide + sulfite + 2 H(+)</text>
        <dbReference type="Rhea" id="RHEA:83859"/>
        <dbReference type="Rhea" id="RHEA-COMP:10698"/>
        <dbReference type="Rhea" id="RHEA-COMP:10700"/>
        <dbReference type="ChEBI" id="CHEBI:15378"/>
        <dbReference type="ChEBI" id="CHEBI:17359"/>
        <dbReference type="ChEBI" id="CHEBI:29919"/>
        <dbReference type="ChEBI" id="CHEBI:29950"/>
        <dbReference type="ChEBI" id="CHEBI:33542"/>
        <dbReference type="ChEBI" id="CHEBI:50058"/>
    </reaction>
</comment>
<evidence type="ECO:0000256" key="2">
    <source>
        <dbReference type="ARBA" id="ARBA00022679"/>
    </source>
</evidence>
<evidence type="ECO:0000256" key="3">
    <source>
        <dbReference type="HAMAP-Rule" id="MF_01009"/>
    </source>
</evidence>
<dbReference type="SMART" id="SM00450">
    <property type="entry name" value="RHOD"/>
    <property type="match status" value="1"/>
</dbReference>
<name>A0AAW7Z5Y3_9ALTE</name>
<dbReference type="GO" id="GO:0004792">
    <property type="term" value="F:thiosulfate-cyanide sulfurtransferase activity"/>
    <property type="evidence" value="ECO:0007669"/>
    <property type="project" value="UniProtKB-UniRule"/>
</dbReference>
<dbReference type="EMBL" id="JAUOQI010000005">
    <property type="protein sequence ID" value="MDO6577637.1"/>
    <property type="molecule type" value="Genomic_DNA"/>
</dbReference>
<feature type="domain" description="Rhodanese" evidence="4">
    <location>
        <begin position="15"/>
        <end position="102"/>
    </location>
</feature>
<keyword evidence="2 3" id="KW-0808">Transferase</keyword>
<dbReference type="InterPro" id="IPR036873">
    <property type="entry name" value="Rhodanese-like_dom_sf"/>
</dbReference>
<dbReference type="PANTHER" id="PTHR43031">
    <property type="entry name" value="FAD-DEPENDENT OXIDOREDUCTASE"/>
    <property type="match status" value="1"/>
</dbReference>
<gene>
    <name evidence="3 5" type="primary">glpE</name>
    <name evidence="5" type="ORF">Q4527_09540</name>
</gene>
<dbReference type="Gene3D" id="3.40.250.10">
    <property type="entry name" value="Rhodanese-like domain"/>
    <property type="match status" value="1"/>
</dbReference>
<dbReference type="InterPro" id="IPR001763">
    <property type="entry name" value="Rhodanese-like_dom"/>
</dbReference>
<organism evidence="5 6">
    <name type="scientific">Alteromonas stellipolaris</name>
    <dbReference type="NCBI Taxonomy" id="233316"/>
    <lineage>
        <taxon>Bacteria</taxon>
        <taxon>Pseudomonadati</taxon>
        <taxon>Pseudomonadota</taxon>
        <taxon>Gammaproteobacteria</taxon>
        <taxon>Alteromonadales</taxon>
        <taxon>Alteromonadaceae</taxon>
        <taxon>Alteromonas/Salinimonas group</taxon>
        <taxon>Alteromonas</taxon>
    </lineage>
</organism>
<evidence type="ECO:0000256" key="1">
    <source>
        <dbReference type="ARBA" id="ARBA00022490"/>
    </source>
</evidence>
<reference evidence="5" key="1">
    <citation type="submission" date="2023-07" db="EMBL/GenBank/DDBJ databases">
        <title>Genome content predicts the carbon catabolic preferences of heterotrophic bacteria.</title>
        <authorList>
            <person name="Gralka M."/>
        </authorList>
    </citation>
    <scope>NUCLEOTIDE SEQUENCE</scope>
    <source>
        <strain evidence="5">F2M12</strain>
    </source>
</reference>
<dbReference type="RefSeq" id="WP_013786137.1">
    <property type="nucleotide sequence ID" value="NZ_CAXIBE010000074.1"/>
</dbReference>
<dbReference type="InterPro" id="IPR023695">
    <property type="entry name" value="Thiosulf_sulfurTrfase"/>
</dbReference>
<dbReference type="PROSITE" id="PS50206">
    <property type="entry name" value="RHODANESE_3"/>
    <property type="match status" value="1"/>
</dbReference>
<comment type="subcellular location">
    <subcellularLocation>
        <location evidence="3">Cytoplasm</location>
    </subcellularLocation>
</comment>
<dbReference type="PANTHER" id="PTHR43031:SF6">
    <property type="entry name" value="THIOSULFATE SULFURTRANSFERASE GLPE"/>
    <property type="match status" value="1"/>
</dbReference>
<evidence type="ECO:0000313" key="6">
    <source>
        <dbReference type="Proteomes" id="UP001170717"/>
    </source>
</evidence>
<dbReference type="Pfam" id="PF00581">
    <property type="entry name" value="Rhodanese"/>
    <property type="match status" value="1"/>
</dbReference>
<keyword evidence="1 3" id="KW-0963">Cytoplasm</keyword>
<dbReference type="EC" id="2.8.1.1" evidence="3"/>